<dbReference type="RefSeq" id="WP_010546888.1">
    <property type="nucleotide sequence ID" value="NZ_CP019285.1"/>
</dbReference>
<dbReference type="KEGG" id="hlc:CHINAEXTREME20270"/>
<keyword evidence="2" id="KW-0812">Transmembrane</keyword>
<evidence type="ECO:0000256" key="2">
    <source>
        <dbReference type="SAM" id="Phobius"/>
    </source>
</evidence>
<organism evidence="3 4">
    <name type="scientific">Natronobacterium lacisalsi AJ5</name>
    <dbReference type="NCBI Taxonomy" id="358396"/>
    <lineage>
        <taxon>Archaea</taxon>
        <taxon>Methanobacteriati</taxon>
        <taxon>Methanobacteriota</taxon>
        <taxon>Stenosarchaea group</taxon>
        <taxon>Halobacteria</taxon>
        <taxon>Halobacteriales</taxon>
        <taxon>Natrialbaceae</taxon>
        <taxon>Natronobacterium</taxon>
    </lineage>
</organism>
<accession>A0A1P8LVZ3</accession>
<name>A0A1P8LVZ3_NATLA</name>
<reference evidence="3 4" key="1">
    <citation type="journal article" date="2011" name="J. Bacteriol.">
        <title>Genome sequence of Halobiforma lacisalsi AJ5, an extremely halophilic archaeon which harbors a bop gene.</title>
        <authorList>
            <person name="Jiang X."/>
            <person name="Wang S."/>
            <person name="Cheng H."/>
            <person name="Huo Y."/>
            <person name="Zhang X."/>
            <person name="Zhu X."/>
            <person name="Han X."/>
            <person name="Ni P."/>
            <person name="Wu M."/>
        </authorList>
    </citation>
    <scope>NUCLEOTIDE SEQUENCE [LARGE SCALE GENOMIC DNA]</scope>
    <source>
        <strain evidence="3 4">AJ5</strain>
    </source>
</reference>
<evidence type="ECO:0000256" key="1">
    <source>
        <dbReference type="SAM" id="MobiDB-lite"/>
    </source>
</evidence>
<feature type="transmembrane region" description="Helical" evidence="2">
    <location>
        <begin position="51"/>
        <end position="71"/>
    </location>
</feature>
<feature type="compositionally biased region" description="Basic and acidic residues" evidence="1">
    <location>
        <begin position="212"/>
        <end position="230"/>
    </location>
</feature>
<evidence type="ECO:0000313" key="4">
    <source>
        <dbReference type="Proteomes" id="UP000186547"/>
    </source>
</evidence>
<evidence type="ECO:0000313" key="3">
    <source>
        <dbReference type="EMBL" id="APW99959.1"/>
    </source>
</evidence>
<protein>
    <submittedName>
        <fullName evidence="3">Uncharacterized protein</fullName>
    </submittedName>
</protein>
<feature type="region of interest" description="Disordered" evidence="1">
    <location>
        <begin position="198"/>
        <end position="282"/>
    </location>
</feature>
<feature type="transmembrane region" description="Helical" evidence="2">
    <location>
        <begin position="15"/>
        <end position="39"/>
    </location>
</feature>
<dbReference type="GeneID" id="30923512"/>
<feature type="compositionally biased region" description="Basic and acidic residues" evidence="1">
    <location>
        <begin position="243"/>
        <end position="274"/>
    </location>
</feature>
<sequence length="282" mass="31408">MSETSGTFGGWSDRLTYVVAEAQLLVAGVLMSIAVALIWFRPELPGIPPIVHGWIAAIFLLGPPLTGLFITGARKLRNRNMVTVHHINGVEDVREKYYVEPGVWDNKEIVGPSPYTVNDGDAFEVREFDWHPDQGEEGTLIVTGCYMSEMADSKLVTTKAMLEDVHGDLIDVYLAYNRLRGRISKMGLEIQRDVVNQEAEADERGLMNPKTTVKDRFESAEKDAEEKATEDIQDVDGYEGEYIGEHGEHAPRARPRPDRLYDTVDGVDPKEMAKTDGGQNDG</sequence>
<dbReference type="EMBL" id="CP019285">
    <property type="protein sequence ID" value="APW99959.1"/>
    <property type="molecule type" value="Genomic_DNA"/>
</dbReference>
<gene>
    <name evidence="3" type="ORF">CHINAEXTREME_20270</name>
</gene>
<dbReference type="Proteomes" id="UP000186547">
    <property type="component" value="Chromosome"/>
</dbReference>
<dbReference type="AlphaFoldDB" id="A0A1P8LVZ3"/>
<keyword evidence="2" id="KW-0472">Membrane</keyword>
<keyword evidence="2" id="KW-1133">Transmembrane helix</keyword>
<proteinExistence type="predicted"/>